<feature type="domain" description="Peptidase S1" evidence="3">
    <location>
        <begin position="113"/>
        <end position="359"/>
    </location>
</feature>
<sequence>MFLLDGAPWLLLFVFASAANILYEPGGLELYDGDACVLRNGSAGTCRPANQCDWVMSNPASTKQLVTCAFNMSVPIVCCMNGISNMRTINPAQRISEAQCEQFPKPSNLSDHIFNGVAAQFGEYPHMAALAYRAQNVTRFRCGASLISPRFLLTAAHCVSEWPDFARLGVLELEPAHVVDEPLDIAIRNVTLHPNYTLPSYANDIALLELDEEVTAAWSFVQPACLYMNGSGGQLRPDVPLSVQGWGVRLPGDTVQEQRLQKANVSLIGRDACQRDLPPTRRHRNGLHPGQLCALGRNARNETIADTCPGDSGGPLELVVDGRHYLVGVTSLGYMCGSPIPGIYTDISFYLDWIESIVWPEQ</sequence>
<dbReference type="Pfam" id="PF00089">
    <property type="entry name" value="Trypsin"/>
    <property type="match status" value="1"/>
</dbReference>
<dbReference type="GO" id="GO:0006508">
    <property type="term" value="P:proteolysis"/>
    <property type="evidence" value="ECO:0007669"/>
    <property type="project" value="InterPro"/>
</dbReference>
<evidence type="ECO:0000259" key="3">
    <source>
        <dbReference type="PROSITE" id="PS50240"/>
    </source>
</evidence>
<dbReference type="Proteomes" id="UP000075880">
    <property type="component" value="Unassembled WGS sequence"/>
</dbReference>
<dbReference type="CDD" id="cd00190">
    <property type="entry name" value="Tryp_SPc"/>
    <property type="match status" value="1"/>
</dbReference>
<accession>A0AAG5DXM2</accession>
<dbReference type="Gene3D" id="2.40.10.10">
    <property type="entry name" value="Trypsin-like serine proteases"/>
    <property type="match status" value="1"/>
</dbReference>
<dbReference type="SUPFAM" id="SSF50494">
    <property type="entry name" value="Trypsin-like serine proteases"/>
    <property type="match status" value="1"/>
</dbReference>
<dbReference type="SMART" id="SM00020">
    <property type="entry name" value="Tryp_SPc"/>
    <property type="match status" value="1"/>
</dbReference>
<evidence type="ECO:0000313" key="5">
    <source>
        <dbReference type="Proteomes" id="UP000075880"/>
    </source>
</evidence>
<dbReference type="PRINTS" id="PR00722">
    <property type="entry name" value="CHYMOTRYPSIN"/>
</dbReference>
<dbReference type="InterPro" id="IPR009003">
    <property type="entry name" value="Peptidase_S1_PA"/>
</dbReference>
<dbReference type="GO" id="GO:0004252">
    <property type="term" value="F:serine-type endopeptidase activity"/>
    <property type="evidence" value="ECO:0007669"/>
    <property type="project" value="InterPro"/>
</dbReference>
<name>A0AAG5DXM2_ANOAO</name>
<evidence type="ECO:0000256" key="1">
    <source>
        <dbReference type="ARBA" id="ARBA00024195"/>
    </source>
</evidence>
<dbReference type="InterPro" id="IPR001314">
    <property type="entry name" value="Peptidase_S1A"/>
</dbReference>
<dbReference type="PROSITE" id="PS00134">
    <property type="entry name" value="TRYPSIN_HIS"/>
    <property type="match status" value="1"/>
</dbReference>
<dbReference type="PANTHER" id="PTHR24260">
    <property type="match status" value="1"/>
</dbReference>
<organism evidence="4 5">
    <name type="scientific">Anopheles atroparvus</name>
    <name type="common">European mosquito</name>
    <dbReference type="NCBI Taxonomy" id="41427"/>
    <lineage>
        <taxon>Eukaryota</taxon>
        <taxon>Metazoa</taxon>
        <taxon>Ecdysozoa</taxon>
        <taxon>Arthropoda</taxon>
        <taxon>Hexapoda</taxon>
        <taxon>Insecta</taxon>
        <taxon>Pterygota</taxon>
        <taxon>Neoptera</taxon>
        <taxon>Endopterygota</taxon>
        <taxon>Diptera</taxon>
        <taxon>Nematocera</taxon>
        <taxon>Culicoidea</taxon>
        <taxon>Culicidae</taxon>
        <taxon>Anophelinae</taxon>
        <taxon>Anopheles</taxon>
    </lineage>
</organism>
<keyword evidence="5" id="KW-1185">Reference proteome</keyword>
<comment type="similarity">
    <text evidence="1">Belongs to the peptidase S1 family. CLIP subfamily.</text>
</comment>
<feature type="signal peptide" evidence="2">
    <location>
        <begin position="1"/>
        <end position="18"/>
    </location>
</feature>
<evidence type="ECO:0000313" key="4">
    <source>
        <dbReference type="EnsemblMetazoa" id="ENSAATROPP015604"/>
    </source>
</evidence>
<dbReference type="InterPro" id="IPR001254">
    <property type="entry name" value="Trypsin_dom"/>
</dbReference>
<feature type="chain" id="PRO_5042548716" description="Peptidase S1 domain-containing protein" evidence="2">
    <location>
        <begin position="19"/>
        <end position="362"/>
    </location>
</feature>
<dbReference type="InterPro" id="IPR018114">
    <property type="entry name" value="TRYPSIN_HIS"/>
</dbReference>
<dbReference type="InterPro" id="IPR051333">
    <property type="entry name" value="CLIP_Serine_Protease"/>
</dbReference>
<proteinExistence type="inferred from homology"/>
<dbReference type="EnsemblMetazoa" id="ENSAATROPT017652">
    <property type="protein sequence ID" value="ENSAATROPP015604"/>
    <property type="gene ID" value="ENSAATROPG014418"/>
</dbReference>
<dbReference type="InterPro" id="IPR043504">
    <property type="entry name" value="Peptidase_S1_PA_chymotrypsin"/>
</dbReference>
<dbReference type="PROSITE" id="PS50240">
    <property type="entry name" value="TRYPSIN_DOM"/>
    <property type="match status" value="1"/>
</dbReference>
<reference evidence="4" key="1">
    <citation type="submission" date="2024-04" db="UniProtKB">
        <authorList>
            <consortium name="EnsemblMetazoa"/>
        </authorList>
    </citation>
    <scope>IDENTIFICATION</scope>
    <source>
        <strain evidence="4">EBRO</strain>
    </source>
</reference>
<dbReference type="AlphaFoldDB" id="A0AAG5DXM2"/>
<evidence type="ECO:0000256" key="2">
    <source>
        <dbReference type="SAM" id="SignalP"/>
    </source>
</evidence>
<keyword evidence="2" id="KW-0732">Signal</keyword>
<dbReference type="PANTHER" id="PTHR24260:SF147">
    <property type="entry name" value="EG:BACR7A4.3 PROTEIN-RELATED"/>
    <property type="match status" value="1"/>
</dbReference>
<protein>
    <recommendedName>
        <fullName evidence="3">Peptidase S1 domain-containing protein</fullName>
    </recommendedName>
</protein>